<proteinExistence type="predicted"/>
<protein>
    <submittedName>
        <fullName evidence="1">Uncharacterized protein</fullName>
    </submittedName>
</protein>
<sequence>MLSLVCIAREAFFLWPCADHMHSPISSVQTEVSGSASSPRA</sequence>
<evidence type="ECO:0000313" key="2">
    <source>
        <dbReference type="Proteomes" id="UP001162483"/>
    </source>
</evidence>
<keyword evidence="2" id="KW-1185">Reference proteome</keyword>
<dbReference type="Proteomes" id="UP001162483">
    <property type="component" value="Unassembled WGS sequence"/>
</dbReference>
<accession>A0ABN9GJC2</accession>
<feature type="non-terminal residue" evidence="1">
    <location>
        <position position="41"/>
    </location>
</feature>
<evidence type="ECO:0000313" key="1">
    <source>
        <dbReference type="EMBL" id="CAI9609539.1"/>
    </source>
</evidence>
<organism evidence="1 2">
    <name type="scientific">Staurois parvus</name>
    <dbReference type="NCBI Taxonomy" id="386267"/>
    <lineage>
        <taxon>Eukaryota</taxon>
        <taxon>Metazoa</taxon>
        <taxon>Chordata</taxon>
        <taxon>Craniata</taxon>
        <taxon>Vertebrata</taxon>
        <taxon>Euteleostomi</taxon>
        <taxon>Amphibia</taxon>
        <taxon>Batrachia</taxon>
        <taxon>Anura</taxon>
        <taxon>Neobatrachia</taxon>
        <taxon>Ranoidea</taxon>
        <taxon>Ranidae</taxon>
        <taxon>Staurois</taxon>
    </lineage>
</organism>
<name>A0ABN9GJC2_9NEOB</name>
<gene>
    <name evidence="1" type="ORF">SPARVUS_LOCUS14264929</name>
</gene>
<reference evidence="1" key="1">
    <citation type="submission" date="2023-05" db="EMBL/GenBank/DDBJ databases">
        <authorList>
            <person name="Stuckert A."/>
        </authorList>
    </citation>
    <scope>NUCLEOTIDE SEQUENCE</scope>
</reference>
<comment type="caution">
    <text evidence="1">The sequence shown here is derived from an EMBL/GenBank/DDBJ whole genome shotgun (WGS) entry which is preliminary data.</text>
</comment>
<dbReference type="EMBL" id="CATNWA010018791">
    <property type="protein sequence ID" value="CAI9609539.1"/>
    <property type="molecule type" value="Genomic_DNA"/>
</dbReference>